<dbReference type="AlphaFoldDB" id="A0A139X250"/>
<dbReference type="NCBIfam" id="TIGR01766">
    <property type="entry name" value="IS200/IS605 family accessory protein TnpB-like domain"/>
    <property type="match status" value="1"/>
</dbReference>
<feature type="domain" description="Probable transposase IS891/IS1136/IS1341" evidence="5">
    <location>
        <begin position="184"/>
        <end position="287"/>
    </location>
</feature>
<dbReference type="OrthoDB" id="442799at2"/>
<dbReference type="Pfam" id="PF07282">
    <property type="entry name" value="Cas12f1-like_TNB"/>
    <property type="match status" value="1"/>
</dbReference>
<dbReference type="NCBIfam" id="NF040570">
    <property type="entry name" value="guided_TnpB"/>
    <property type="match status" value="1"/>
</dbReference>
<protein>
    <submittedName>
        <fullName evidence="7">Transposase</fullName>
    </submittedName>
</protein>
<dbReference type="GO" id="GO:0006310">
    <property type="term" value="P:DNA recombination"/>
    <property type="evidence" value="ECO:0007669"/>
    <property type="project" value="UniProtKB-KW"/>
</dbReference>
<keyword evidence="2" id="KW-0815">Transposition</keyword>
<evidence type="ECO:0000259" key="6">
    <source>
        <dbReference type="Pfam" id="PF07282"/>
    </source>
</evidence>
<evidence type="ECO:0000259" key="5">
    <source>
        <dbReference type="Pfam" id="PF01385"/>
    </source>
</evidence>
<keyword evidence="3" id="KW-0238">DNA-binding</keyword>
<evidence type="ECO:0000256" key="3">
    <source>
        <dbReference type="ARBA" id="ARBA00023125"/>
    </source>
</evidence>
<keyword evidence="8" id="KW-1185">Reference proteome</keyword>
<dbReference type="STRING" id="128403.WA1_36650"/>
<name>A0A139X250_9CYAN</name>
<reference evidence="7 8" key="1">
    <citation type="journal article" date="2013" name="Genome Biol. Evol.">
        <title>Genomes of Stigonematalean cyanobacteria (subsection V) and the evolution of oxygenic photosynthesis from prokaryotes to plastids.</title>
        <authorList>
            <person name="Dagan T."/>
            <person name="Roettger M."/>
            <person name="Stucken K."/>
            <person name="Landan G."/>
            <person name="Koch R."/>
            <person name="Major P."/>
            <person name="Gould S.B."/>
            <person name="Goremykin V.V."/>
            <person name="Rippka R."/>
            <person name="Tandeau de Marsac N."/>
            <person name="Gugger M."/>
            <person name="Lockhart P.J."/>
            <person name="Allen J.F."/>
            <person name="Brune I."/>
            <person name="Maus I."/>
            <person name="Puhler A."/>
            <person name="Martin W.F."/>
        </authorList>
    </citation>
    <scope>NUCLEOTIDE SEQUENCE [LARGE SCALE GENOMIC DNA]</scope>
    <source>
        <strain evidence="7 8">PCC 7110</strain>
    </source>
</reference>
<keyword evidence="4" id="KW-0233">DNA recombination</keyword>
<sequence length="424" mass="48448">MQNVEQHTIKHEHEWFPYCEEITKVSRQLYNTAQFTQRQGFFYGWGTQSQAKLDVMFKSNSSYSMMPAKVAQLVFKQNADAWTAYFRAMEAYKLEPKKFTGCPKPPSYIESHLNIVKFNYQAISKKEFKNGYIVPSMSPIKLPVKPRLKFDDLCEVRIIPKTGCFVIEVVYDVPDNAEFFCSLNPELAASIDIGLDNLATIVFSDPTIQPIVINGKPLKSANQLYNKQLARFRGFLPDGRGTSSRIQNIVRNRNNFVNSYLHQSTKMIVDELVKNGVLIVAIGKNEQWKTSLNIGKRNNQNFTQIPHAIFIEMLTYKLEKVGITVKVGEESYTSKASLIDWDIIPTFNPNNKVKHTFSGKRTQRAWYVSKDGLRIQADVNGAFNIGRKVIPNSFNCLQEIVERDRGCLVVHPLAFNTFVLSSSR</sequence>
<dbReference type="Proteomes" id="UP000076925">
    <property type="component" value="Unassembled WGS sequence"/>
</dbReference>
<dbReference type="GO" id="GO:0003677">
    <property type="term" value="F:DNA binding"/>
    <property type="evidence" value="ECO:0007669"/>
    <property type="project" value="UniProtKB-KW"/>
</dbReference>
<comment type="similarity">
    <text evidence="1">In the C-terminal section; belongs to the transposase 35 family.</text>
</comment>
<dbReference type="InterPro" id="IPR010095">
    <property type="entry name" value="Cas12f1-like_TNB"/>
</dbReference>
<gene>
    <name evidence="7" type="ORF">WA1_36650</name>
</gene>
<dbReference type="EMBL" id="ANNX02000040">
    <property type="protein sequence ID" value="KYC38702.1"/>
    <property type="molecule type" value="Genomic_DNA"/>
</dbReference>
<comment type="caution">
    <text evidence="7">The sequence shown here is derived from an EMBL/GenBank/DDBJ whole genome shotgun (WGS) entry which is preliminary data.</text>
</comment>
<evidence type="ECO:0000256" key="2">
    <source>
        <dbReference type="ARBA" id="ARBA00022578"/>
    </source>
</evidence>
<proteinExistence type="inferred from homology"/>
<dbReference type="Pfam" id="PF01385">
    <property type="entry name" value="OrfB_IS605"/>
    <property type="match status" value="1"/>
</dbReference>
<evidence type="ECO:0000256" key="1">
    <source>
        <dbReference type="ARBA" id="ARBA00008761"/>
    </source>
</evidence>
<dbReference type="GO" id="GO:0032196">
    <property type="term" value="P:transposition"/>
    <property type="evidence" value="ECO:0007669"/>
    <property type="project" value="UniProtKB-KW"/>
</dbReference>
<dbReference type="RefSeq" id="WP_017746702.1">
    <property type="nucleotide sequence ID" value="NZ_KQ976354.1"/>
</dbReference>
<evidence type="ECO:0000313" key="8">
    <source>
        <dbReference type="Proteomes" id="UP000076925"/>
    </source>
</evidence>
<evidence type="ECO:0000313" key="7">
    <source>
        <dbReference type="EMBL" id="KYC38702.1"/>
    </source>
</evidence>
<feature type="domain" description="Cas12f1-like TNB" evidence="6">
    <location>
        <begin position="307"/>
        <end position="385"/>
    </location>
</feature>
<organism evidence="7 8">
    <name type="scientific">Scytonema hofmannii PCC 7110</name>
    <dbReference type="NCBI Taxonomy" id="128403"/>
    <lineage>
        <taxon>Bacteria</taxon>
        <taxon>Bacillati</taxon>
        <taxon>Cyanobacteriota</taxon>
        <taxon>Cyanophyceae</taxon>
        <taxon>Nostocales</taxon>
        <taxon>Scytonemataceae</taxon>
        <taxon>Scytonema</taxon>
    </lineage>
</organism>
<dbReference type="InterPro" id="IPR001959">
    <property type="entry name" value="Transposase"/>
</dbReference>
<evidence type="ECO:0000256" key="4">
    <source>
        <dbReference type="ARBA" id="ARBA00023172"/>
    </source>
</evidence>
<accession>A0A139X250</accession>